<evidence type="ECO:0000256" key="5">
    <source>
        <dbReference type="SAM" id="MobiDB-lite"/>
    </source>
</evidence>
<dbReference type="PANTHER" id="PTHR23235:SF120">
    <property type="entry name" value="KRUPPEL-LIKE FACTOR 15"/>
    <property type="match status" value="1"/>
</dbReference>
<evidence type="ECO:0000256" key="1">
    <source>
        <dbReference type="ARBA" id="ARBA00022723"/>
    </source>
</evidence>
<evidence type="ECO:0000313" key="8">
    <source>
        <dbReference type="EMBL" id="KAH3706968.1"/>
    </source>
</evidence>
<feature type="compositionally biased region" description="Polar residues" evidence="5">
    <location>
        <begin position="130"/>
        <end position="142"/>
    </location>
</feature>
<dbReference type="PROSITE" id="PS50157">
    <property type="entry name" value="ZINC_FINGER_C2H2_2"/>
    <property type="match status" value="3"/>
</dbReference>
<name>A0A9D4BUY7_DREPO</name>
<evidence type="ECO:0000259" key="6">
    <source>
        <dbReference type="PROSITE" id="PS50157"/>
    </source>
</evidence>
<feature type="domain" description="C2H2-type" evidence="6">
    <location>
        <begin position="189"/>
        <end position="216"/>
    </location>
</feature>
<dbReference type="EMBL" id="JAIWYP010000014">
    <property type="protein sequence ID" value="KAH3706948.1"/>
    <property type="molecule type" value="Genomic_DNA"/>
</dbReference>
<keyword evidence="9" id="KW-1185">Reference proteome</keyword>
<evidence type="ECO:0000256" key="3">
    <source>
        <dbReference type="ARBA" id="ARBA00022833"/>
    </source>
</evidence>
<dbReference type="Gene3D" id="3.30.160.60">
    <property type="entry name" value="Classic Zinc Finger"/>
    <property type="match status" value="3"/>
</dbReference>
<dbReference type="GO" id="GO:0000978">
    <property type="term" value="F:RNA polymerase II cis-regulatory region sequence-specific DNA binding"/>
    <property type="evidence" value="ECO:0007669"/>
    <property type="project" value="TreeGrafter"/>
</dbReference>
<dbReference type="SMART" id="SM00355">
    <property type="entry name" value="ZnF_C2H2"/>
    <property type="match status" value="3"/>
</dbReference>
<keyword evidence="2 4" id="KW-0863">Zinc-finger</keyword>
<evidence type="ECO:0000256" key="2">
    <source>
        <dbReference type="ARBA" id="ARBA00022771"/>
    </source>
</evidence>
<dbReference type="PANTHER" id="PTHR23235">
    <property type="entry name" value="KRUEPPEL-LIKE TRANSCRIPTION FACTOR"/>
    <property type="match status" value="1"/>
</dbReference>
<reference evidence="8" key="1">
    <citation type="journal article" date="2019" name="bioRxiv">
        <title>The Genome of the Zebra Mussel, Dreissena polymorpha: A Resource for Invasive Species Research.</title>
        <authorList>
            <person name="McCartney M.A."/>
            <person name="Auch B."/>
            <person name="Kono T."/>
            <person name="Mallez S."/>
            <person name="Zhang Y."/>
            <person name="Obille A."/>
            <person name="Becker A."/>
            <person name="Abrahante J.E."/>
            <person name="Garbe J."/>
            <person name="Badalamenti J.P."/>
            <person name="Herman A."/>
            <person name="Mangelson H."/>
            <person name="Liachko I."/>
            <person name="Sullivan S."/>
            <person name="Sone E.D."/>
            <person name="Koren S."/>
            <person name="Silverstein K.A.T."/>
            <person name="Beckman K.B."/>
            <person name="Gohl D.M."/>
        </authorList>
    </citation>
    <scope>NUCLEOTIDE SEQUENCE</scope>
    <source>
        <strain evidence="8">Duluth1</strain>
        <tissue evidence="8">Whole animal</tissue>
    </source>
</reference>
<dbReference type="AlphaFoldDB" id="A0A9D4BUY7"/>
<feature type="region of interest" description="Disordered" evidence="5">
    <location>
        <begin position="130"/>
        <end position="153"/>
    </location>
</feature>
<dbReference type="InterPro" id="IPR013087">
    <property type="entry name" value="Znf_C2H2_type"/>
</dbReference>
<gene>
    <name evidence="7" type="ORF">DPMN_066339</name>
    <name evidence="8" type="ORF">DPMN_066359</name>
</gene>
<organism evidence="8 9">
    <name type="scientific">Dreissena polymorpha</name>
    <name type="common">Zebra mussel</name>
    <name type="synonym">Mytilus polymorpha</name>
    <dbReference type="NCBI Taxonomy" id="45954"/>
    <lineage>
        <taxon>Eukaryota</taxon>
        <taxon>Metazoa</taxon>
        <taxon>Spiralia</taxon>
        <taxon>Lophotrochozoa</taxon>
        <taxon>Mollusca</taxon>
        <taxon>Bivalvia</taxon>
        <taxon>Autobranchia</taxon>
        <taxon>Heteroconchia</taxon>
        <taxon>Euheterodonta</taxon>
        <taxon>Imparidentia</taxon>
        <taxon>Neoheterodontei</taxon>
        <taxon>Myida</taxon>
        <taxon>Dreissenoidea</taxon>
        <taxon>Dreissenidae</taxon>
        <taxon>Dreissena</taxon>
    </lineage>
</organism>
<dbReference type="PROSITE" id="PS00028">
    <property type="entry name" value="ZINC_FINGER_C2H2_1"/>
    <property type="match status" value="3"/>
</dbReference>
<feature type="compositionally biased region" description="Basic and acidic residues" evidence="5">
    <location>
        <begin position="143"/>
        <end position="153"/>
    </location>
</feature>
<keyword evidence="1" id="KW-0479">Metal-binding</keyword>
<dbReference type="Proteomes" id="UP000828390">
    <property type="component" value="Unassembled WGS sequence"/>
</dbReference>
<dbReference type="GO" id="GO:0008270">
    <property type="term" value="F:zinc ion binding"/>
    <property type="evidence" value="ECO:0007669"/>
    <property type="project" value="UniProtKB-KW"/>
</dbReference>
<evidence type="ECO:0000313" key="7">
    <source>
        <dbReference type="EMBL" id="KAH3706948.1"/>
    </source>
</evidence>
<proteinExistence type="predicted"/>
<keyword evidence="3" id="KW-0862">Zinc</keyword>
<sequence length="273" mass="31120">MHIMFNCYPSKQSSPCPITRACSSTTGRQKCKANDVSIPPDFGIVSAKSLHTNSGFSNRGVKYVSEMEGIAVQTAKSFLPLTLKASFEIVPNYSYVPSQQYSTVQSDEKPTSPCKYQRQLNITHCDISSTPSSKRLMSQNENRFQDDLPPRQAEDTRDAMTFKELESCDEEPIEVLKKCFVDLSTKDGHLCVYCGKLYSRKYGLKIHLRTHTGYKPLRCKYCFRAFGDPSNLNKHIRLHSQSVAPYRCELCDKVLARRRDLARHMQSRHPNEC</sequence>
<dbReference type="FunFam" id="3.30.160.60:FF:000616">
    <property type="entry name" value="PR domain zinc finger protein 13"/>
    <property type="match status" value="1"/>
</dbReference>
<feature type="domain" description="C2H2-type" evidence="6">
    <location>
        <begin position="217"/>
        <end position="244"/>
    </location>
</feature>
<reference evidence="8" key="2">
    <citation type="submission" date="2020-11" db="EMBL/GenBank/DDBJ databases">
        <authorList>
            <person name="McCartney M.A."/>
            <person name="Auch B."/>
            <person name="Kono T."/>
            <person name="Mallez S."/>
            <person name="Becker A."/>
            <person name="Gohl D.M."/>
            <person name="Silverstein K.A.T."/>
            <person name="Koren S."/>
            <person name="Bechman K.B."/>
            <person name="Herman A."/>
            <person name="Abrahante J.E."/>
            <person name="Garbe J."/>
        </authorList>
    </citation>
    <scope>NUCLEOTIDE SEQUENCE</scope>
    <source>
        <strain evidence="8">Duluth1</strain>
        <tissue evidence="8">Whole animal</tissue>
    </source>
</reference>
<dbReference type="FunFam" id="3.30.160.60:FF:000743">
    <property type="entry name" value="PR domain zinc finger protein 13"/>
    <property type="match status" value="1"/>
</dbReference>
<feature type="domain" description="C2H2-type" evidence="6">
    <location>
        <begin position="246"/>
        <end position="273"/>
    </location>
</feature>
<dbReference type="SUPFAM" id="SSF57667">
    <property type="entry name" value="beta-beta-alpha zinc fingers"/>
    <property type="match status" value="2"/>
</dbReference>
<dbReference type="EMBL" id="JAIWYP010000014">
    <property type="protein sequence ID" value="KAH3706968.1"/>
    <property type="molecule type" value="Genomic_DNA"/>
</dbReference>
<dbReference type="Pfam" id="PF00096">
    <property type="entry name" value="zf-C2H2"/>
    <property type="match status" value="3"/>
</dbReference>
<accession>A0A9D4BUY7</accession>
<dbReference type="InterPro" id="IPR036236">
    <property type="entry name" value="Znf_C2H2_sf"/>
</dbReference>
<protein>
    <recommendedName>
        <fullName evidence="6">C2H2-type domain-containing protein</fullName>
    </recommendedName>
</protein>
<dbReference type="GO" id="GO:0000981">
    <property type="term" value="F:DNA-binding transcription factor activity, RNA polymerase II-specific"/>
    <property type="evidence" value="ECO:0007669"/>
    <property type="project" value="TreeGrafter"/>
</dbReference>
<comment type="caution">
    <text evidence="8">The sequence shown here is derived from an EMBL/GenBank/DDBJ whole genome shotgun (WGS) entry which is preliminary data.</text>
</comment>
<evidence type="ECO:0000313" key="9">
    <source>
        <dbReference type="Proteomes" id="UP000828390"/>
    </source>
</evidence>
<evidence type="ECO:0000256" key="4">
    <source>
        <dbReference type="PROSITE-ProRule" id="PRU00042"/>
    </source>
</evidence>